<reference evidence="10 11" key="1">
    <citation type="submission" date="2014-05" db="EMBL/GenBank/DDBJ databases">
        <title>Complete genome sequence of the Streptomyces mutabilis TRM45540.</title>
        <authorList>
            <person name="Luo X."/>
            <person name="Zhang L."/>
        </authorList>
    </citation>
    <scope>NUCLEOTIDE SEQUENCE [LARGE SCALE GENOMIC DNA]</scope>
    <source>
        <strain evidence="10 11">TRM45540</strain>
    </source>
</reference>
<dbReference type="Gene3D" id="1.10.630.10">
    <property type="entry name" value="Cytochrome P450"/>
    <property type="match status" value="1"/>
</dbReference>
<protein>
    <recommendedName>
        <fullName evidence="12">Cytochrome P450</fullName>
    </recommendedName>
</protein>
<keyword evidence="3 8" id="KW-0349">Heme</keyword>
<dbReference type="GO" id="GO:0016705">
    <property type="term" value="F:oxidoreductase activity, acting on paired donors, with incorporation or reduction of molecular oxygen"/>
    <property type="evidence" value="ECO:0007669"/>
    <property type="project" value="InterPro"/>
</dbReference>
<evidence type="ECO:0000313" key="11">
    <source>
        <dbReference type="Proteomes" id="UP000029095"/>
    </source>
</evidence>
<dbReference type="InterPro" id="IPR017972">
    <property type="entry name" value="Cyt_P450_CS"/>
</dbReference>
<dbReference type="AlphaFoldDB" id="A0A086N7C0"/>
<evidence type="ECO:0000256" key="3">
    <source>
        <dbReference type="ARBA" id="ARBA00022617"/>
    </source>
</evidence>
<evidence type="ECO:0000256" key="2">
    <source>
        <dbReference type="ARBA" id="ARBA00010617"/>
    </source>
</evidence>
<proteinExistence type="inferred from homology"/>
<dbReference type="EMBL" id="JNFQ01000001">
    <property type="protein sequence ID" value="KFG77038.1"/>
    <property type="molecule type" value="Genomic_DNA"/>
</dbReference>
<dbReference type="PRINTS" id="PR00385">
    <property type="entry name" value="P450"/>
</dbReference>
<dbReference type="PROSITE" id="PS00086">
    <property type="entry name" value="CYTOCHROME_P450"/>
    <property type="match status" value="1"/>
</dbReference>
<evidence type="ECO:0000256" key="5">
    <source>
        <dbReference type="ARBA" id="ARBA00023002"/>
    </source>
</evidence>
<dbReference type="GO" id="GO:0005506">
    <property type="term" value="F:iron ion binding"/>
    <property type="evidence" value="ECO:0007669"/>
    <property type="project" value="InterPro"/>
</dbReference>
<dbReference type="InterPro" id="IPR001128">
    <property type="entry name" value="Cyt_P450"/>
</dbReference>
<evidence type="ECO:0000256" key="8">
    <source>
        <dbReference type="RuleBase" id="RU000461"/>
    </source>
</evidence>
<evidence type="ECO:0000256" key="6">
    <source>
        <dbReference type="ARBA" id="ARBA00023004"/>
    </source>
</evidence>
<evidence type="ECO:0000256" key="1">
    <source>
        <dbReference type="ARBA" id="ARBA00001971"/>
    </source>
</evidence>
<dbReference type="STRING" id="1915400.FM21_13540"/>
<comment type="similarity">
    <text evidence="2 8">Belongs to the cytochrome P450 family.</text>
</comment>
<evidence type="ECO:0000313" key="10">
    <source>
        <dbReference type="EMBL" id="KFG77038.1"/>
    </source>
</evidence>
<dbReference type="FunFam" id="1.10.630.10:FF:000018">
    <property type="entry name" value="Cytochrome P450 monooxygenase"/>
    <property type="match status" value="1"/>
</dbReference>
<keyword evidence="6 8" id="KW-0408">Iron</keyword>
<evidence type="ECO:0000256" key="9">
    <source>
        <dbReference type="SAM" id="MobiDB-lite"/>
    </source>
</evidence>
<evidence type="ECO:0000256" key="7">
    <source>
        <dbReference type="ARBA" id="ARBA00023033"/>
    </source>
</evidence>
<dbReference type="Proteomes" id="UP000029095">
    <property type="component" value="Unassembled WGS sequence"/>
</dbReference>
<dbReference type="PANTHER" id="PTHR46696">
    <property type="entry name" value="P450, PUTATIVE (EUROFUNG)-RELATED"/>
    <property type="match status" value="1"/>
</dbReference>
<name>A0A086N7C0_9ACTN</name>
<dbReference type="CDD" id="cd11031">
    <property type="entry name" value="Cyp158A-like"/>
    <property type="match status" value="1"/>
</dbReference>
<accession>A0A086N7C0</accession>
<comment type="caution">
    <text evidence="10">The sequence shown here is derived from an EMBL/GenBank/DDBJ whole genome shotgun (WGS) entry which is preliminary data.</text>
</comment>
<dbReference type="RefSeq" id="WP_043376019.1">
    <property type="nucleotide sequence ID" value="NZ_KN039946.1"/>
</dbReference>
<dbReference type="InterPro" id="IPR036396">
    <property type="entry name" value="Cyt_P450_sf"/>
</dbReference>
<keyword evidence="5 8" id="KW-0560">Oxidoreductase</keyword>
<keyword evidence="7 8" id="KW-0503">Monooxygenase</keyword>
<dbReference type="SUPFAM" id="SSF48264">
    <property type="entry name" value="Cytochrome P450"/>
    <property type="match status" value="1"/>
</dbReference>
<keyword evidence="11" id="KW-1185">Reference proteome</keyword>
<dbReference type="PRINTS" id="PR00359">
    <property type="entry name" value="BP450"/>
</dbReference>
<dbReference type="Pfam" id="PF00067">
    <property type="entry name" value="p450"/>
    <property type="match status" value="1"/>
</dbReference>
<feature type="region of interest" description="Disordered" evidence="9">
    <location>
        <begin position="66"/>
        <end position="94"/>
    </location>
</feature>
<dbReference type="InterPro" id="IPR002397">
    <property type="entry name" value="Cyt_P450_B"/>
</dbReference>
<dbReference type="PANTHER" id="PTHR46696:SF5">
    <property type="entry name" value="CYTOCHROME P450 BJ-1"/>
    <property type="match status" value="1"/>
</dbReference>
<keyword evidence="4 8" id="KW-0479">Metal-binding</keyword>
<dbReference type="HOGENOM" id="CLU_033716_1_1_11"/>
<gene>
    <name evidence="10" type="ORF">FM21_13540</name>
</gene>
<evidence type="ECO:0000256" key="4">
    <source>
        <dbReference type="ARBA" id="ARBA00022723"/>
    </source>
</evidence>
<sequence length="398" mass="44325">MSSSAELPRLPFARPDGLSIPPRVHELRKYGPLHRVLTPAGDEAWFAVGHDVVKQLFADKRLGRAHPNPEEAARVSDSAWLGGPAGNYETEETDHTRMRDLLQPYFSPRRMRTLRPRIEVLVDDLLDEMEAVGQPADLHELLAFPLPALVICEMLGVPVEDRSLIREWSDGISDMADQQRSNASLAALYDYMSRLTSKKRESDDPGDDLIAVLCTAEGGTLDDDYITYLAMMTVFAGHETTVTSIDLGVLLLLTNPAQHQALLDDIDLVPSAVDEILRASAHAEAWALRYAREDIDIAGTTIRAGDCVLLERPGADRDESVHVCPDEFDIRRSPNPHLAFGYGPRYCMGAPLARLELEVLFSRLVPRFPRLRPAVPVEEMTIRRGLLTAGFHEVPVNW</sequence>
<comment type="cofactor">
    <cofactor evidence="1">
        <name>heme</name>
        <dbReference type="ChEBI" id="CHEBI:30413"/>
    </cofactor>
</comment>
<dbReference type="GO" id="GO:0004497">
    <property type="term" value="F:monooxygenase activity"/>
    <property type="evidence" value="ECO:0007669"/>
    <property type="project" value="UniProtKB-KW"/>
</dbReference>
<dbReference type="GO" id="GO:0020037">
    <property type="term" value="F:heme binding"/>
    <property type="evidence" value="ECO:0007669"/>
    <property type="project" value="InterPro"/>
</dbReference>
<evidence type="ECO:0008006" key="12">
    <source>
        <dbReference type="Google" id="ProtNLM"/>
    </source>
</evidence>
<organism evidence="10 11">
    <name type="scientific">Streptomyces mutabilis</name>
    <dbReference type="NCBI Taxonomy" id="67332"/>
    <lineage>
        <taxon>Bacteria</taxon>
        <taxon>Bacillati</taxon>
        <taxon>Actinomycetota</taxon>
        <taxon>Actinomycetes</taxon>
        <taxon>Kitasatosporales</taxon>
        <taxon>Streptomycetaceae</taxon>
        <taxon>Streptomyces</taxon>
    </lineage>
</organism>